<dbReference type="Proteomes" id="UP000180113">
    <property type="component" value="Unassembled WGS sequence"/>
</dbReference>
<sequence>MGKTDTKAIDQLADGLKSQPRLNLTGQAATDAKNAVNACADKYSGNVIPEINGTPPKLLSASFVESDLKDDVIAFKDKFAAVVKVLQATGSSITDVSEKLKNISNNVGR</sequence>
<name>A0AB73LH58_MYCCH</name>
<dbReference type="EMBL" id="MLHW01000009">
    <property type="protein sequence ID" value="OHT51688.1"/>
    <property type="molecule type" value="Genomic_DNA"/>
</dbReference>
<protein>
    <submittedName>
        <fullName evidence="1">Uncharacterized protein</fullName>
    </submittedName>
</protein>
<gene>
    <name evidence="1" type="ORF">BKG62_12585</name>
    <name evidence="2" type="ORF">FJK96_22290</name>
</gene>
<evidence type="ECO:0000313" key="1">
    <source>
        <dbReference type="EMBL" id="OHT51688.1"/>
    </source>
</evidence>
<dbReference type="EMBL" id="CP041150">
    <property type="protein sequence ID" value="QDF72624.1"/>
    <property type="molecule type" value="Genomic_DNA"/>
</dbReference>
<organism evidence="1 3">
    <name type="scientific">Mycobacteroides chelonae</name>
    <name type="common">Mycobacterium chelonae</name>
    <dbReference type="NCBI Taxonomy" id="1774"/>
    <lineage>
        <taxon>Bacteria</taxon>
        <taxon>Bacillati</taxon>
        <taxon>Actinomycetota</taxon>
        <taxon>Actinomycetes</taxon>
        <taxon>Mycobacteriales</taxon>
        <taxon>Mycobacteriaceae</taxon>
        <taxon>Mycobacteroides</taxon>
    </lineage>
</organism>
<dbReference type="Proteomes" id="UP000317728">
    <property type="component" value="Chromosome"/>
</dbReference>
<proteinExistence type="predicted"/>
<accession>A0AB73LH58</accession>
<evidence type="ECO:0000313" key="3">
    <source>
        <dbReference type="Proteomes" id="UP000180113"/>
    </source>
</evidence>
<evidence type="ECO:0000313" key="2">
    <source>
        <dbReference type="EMBL" id="QDF72624.1"/>
    </source>
</evidence>
<dbReference type="AlphaFoldDB" id="A0AB73LH58"/>
<evidence type="ECO:0000313" key="4">
    <source>
        <dbReference type="Proteomes" id="UP000317728"/>
    </source>
</evidence>
<reference evidence="2 4" key="2">
    <citation type="submission" date="2019-06" db="EMBL/GenBank/DDBJ databases">
        <title>Whole geneome sequnce of Mycobacteroides chelonae M77 isolated from bovine milk from Meghalaya, India.</title>
        <authorList>
            <person name="Vise E."/>
            <person name="Das S."/>
            <person name="Garg A."/>
            <person name="Ghatak S."/>
            <person name="Shakuntala I."/>
            <person name="Milton A.A.P."/>
            <person name="Karam A."/>
            <person name="Sanjukta R."/>
            <person name="Puro K."/>
            <person name="Sen A."/>
        </authorList>
    </citation>
    <scope>NUCLEOTIDE SEQUENCE [LARGE SCALE GENOMIC DNA]</scope>
    <source>
        <strain evidence="2 4">M77</strain>
    </source>
</reference>
<reference evidence="1 3" key="1">
    <citation type="submission" date="2016-10" db="EMBL/GenBank/DDBJ databases">
        <title>Evaluation of Human, Animal and Environmental Mycobacterium chelonae Isolates by Core Genome Phylogenomic Analysis, Targeted Gene Comparison, and Anti-microbial Susceptibility Patterns: A Tale of Mistaken Identities.</title>
        <authorList>
            <person name="Fogelson S.B."/>
            <person name="Camus A.C."/>
            <person name="Lorenz W."/>
            <person name="Vasireddy R."/>
            <person name="Vasireddy S."/>
            <person name="Smith T."/>
            <person name="Brown-Elliott B.A."/>
            <person name="Wallace R.J.Jr."/>
            <person name="Hasan N.A."/>
            <person name="Reischl U."/>
            <person name="Sanchez S."/>
        </authorList>
    </citation>
    <scope>NUCLEOTIDE SEQUENCE [LARGE SCALE GENOMIC DNA]</scope>
    <source>
        <strain evidence="1 3">42895</strain>
    </source>
</reference>
<dbReference type="RefSeq" id="WP_070919615.1">
    <property type="nucleotide sequence ID" value="NZ_CP041150.1"/>
</dbReference>